<keyword evidence="1" id="KW-0812">Transmembrane</keyword>
<feature type="transmembrane region" description="Helical" evidence="1">
    <location>
        <begin position="112"/>
        <end position="130"/>
    </location>
</feature>
<dbReference type="STRING" id="1612308.SAMN05444581_10217"/>
<keyword evidence="3" id="KW-1185">Reference proteome</keyword>
<accession>A0A1I3WRD4</accession>
<keyword evidence="1" id="KW-1133">Transmembrane helix</keyword>
<dbReference type="RefSeq" id="WP_091677691.1">
    <property type="nucleotide sequence ID" value="NZ_FOSN01000002.1"/>
</dbReference>
<evidence type="ECO:0000256" key="1">
    <source>
        <dbReference type="SAM" id="Phobius"/>
    </source>
</evidence>
<gene>
    <name evidence="2" type="ORF">SAMN05444581_10217</name>
</gene>
<dbReference type="EMBL" id="FOSN01000002">
    <property type="protein sequence ID" value="SFK09036.1"/>
    <property type="molecule type" value="Genomic_DNA"/>
</dbReference>
<dbReference type="OrthoDB" id="7375506at2"/>
<evidence type="ECO:0000313" key="3">
    <source>
        <dbReference type="Proteomes" id="UP000198755"/>
    </source>
</evidence>
<feature type="transmembrane region" description="Helical" evidence="1">
    <location>
        <begin position="51"/>
        <end position="69"/>
    </location>
</feature>
<feature type="transmembrane region" description="Helical" evidence="1">
    <location>
        <begin position="160"/>
        <end position="177"/>
    </location>
</feature>
<dbReference type="AlphaFoldDB" id="A0A1I3WRD4"/>
<organism evidence="2 3">
    <name type="scientific">Methylocapsa palsarum</name>
    <dbReference type="NCBI Taxonomy" id="1612308"/>
    <lineage>
        <taxon>Bacteria</taxon>
        <taxon>Pseudomonadati</taxon>
        <taxon>Pseudomonadota</taxon>
        <taxon>Alphaproteobacteria</taxon>
        <taxon>Hyphomicrobiales</taxon>
        <taxon>Beijerinckiaceae</taxon>
        <taxon>Methylocapsa</taxon>
    </lineage>
</organism>
<sequence length="183" mass="20544">MSDPRLSEDELKPKGLLNTQFMRREGPYLILLALTVLGIAMTGVARYPVNLYWELMTPIIALVCMYTAWPDTPDKSAQWRLIWRQVLHWLAFLIAMNLALLPDVQRLIHPRGVSLMILLQLALGTFVAGVHISSWRVCFLGVAMAVGVPTIAWVERSAFAIVGIIALIGLFLAFRGSRDEKSR</sequence>
<reference evidence="2 3" key="1">
    <citation type="submission" date="2016-10" db="EMBL/GenBank/DDBJ databases">
        <authorList>
            <person name="de Groot N.N."/>
        </authorList>
    </citation>
    <scope>NUCLEOTIDE SEQUENCE [LARGE SCALE GENOMIC DNA]</scope>
    <source>
        <strain evidence="2 3">NE2</strain>
    </source>
</reference>
<evidence type="ECO:0000313" key="2">
    <source>
        <dbReference type="EMBL" id="SFK09036.1"/>
    </source>
</evidence>
<proteinExistence type="predicted"/>
<dbReference type="Proteomes" id="UP000198755">
    <property type="component" value="Unassembled WGS sequence"/>
</dbReference>
<keyword evidence="1" id="KW-0472">Membrane</keyword>
<protein>
    <submittedName>
        <fullName evidence="2">Uncharacterized protein</fullName>
    </submittedName>
</protein>
<name>A0A1I3WRD4_9HYPH</name>
<feature type="transmembrane region" description="Helical" evidence="1">
    <location>
        <begin position="28"/>
        <end position="45"/>
    </location>
</feature>
<feature type="transmembrane region" description="Helical" evidence="1">
    <location>
        <begin position="81"/>
        <end position="100"/>
    </location>
</feature>